<evidence type="ECO:0000256" key="2">
    <source>
        <dbReference type="ARBA" id="ARBA00022519"/>
    </source>
</evidence>
<evidence type="ECO:0000256" key="6">
    <source>
        <dbReference type="SAM" id="Coils"/>
    </source>
</evidence>
<dbReference type="PROSITE" id="PS50111">
    <property type="entry name" value="CHEMOTAXIS_TRANSDUC_2"/>
    <property type="match status" value="1"/>
</dbReference>
<dbReference type="AlphaFoldDB" id="A0A2T5VI93"/>
<sequence>MRLTLKAALLGIVGTLLLLMAGQGWIALSNLATINKNVENEATNWVPSIDVVNKINTNTSDLRLAEAAHIMSTNKAEMDRAESDFAAVKRTFDENRAKYEKLISSDEEKAHYEGFSRIFREYMVQHDKLMSLSRQNKNEEAATLFKGDLRKLYDEFSKQLEETVALNNNGAAADYASAVRSYTSARAITLGSIIFGLLIGAGAMGFTIFGVTRPIEGITNAMRAISSGALETGIPYVGKHNEIGAMATALGVFRDGLAETERLRAEQAETEKHVAERRKHEMNQLADEFQGAVGGIVDTVSSAAGELENAAETLTENAENTQRLAGTVAAASEQASANVQSVAGAAEEMTASTQEIGRQVQESNRIAKEAVSQAVQTDERITELLRAAGRIGDVVKLITDIAGQTNLLALNATIEAARAGEAGKGFAVVAAEVKQLAEQTARATEEIETQIAGMQSATNHSASAIKAIGETISRIAEISTTIASAVEEQGTAMHEIARNIHEASSGTQQVANNITDVNRGASETGATSSHVLFSAQSLTRESTTLRSEVDRFLATVRAA</sequence>
<dbReference type="SMART" id="SM00283">
    <property type="entry name" value="MA"/>
    <property type="match status" value="1"/>
</dbReference>
<keyword evidence="7" id="KW-0812">Transmembrane</keyword>
<dbReference type="OrthoDB" id="9814202at2"/>
<dbReference type="InterPro" id="IPR004089">
    <property type="entry name" value="MCPsignal_dom"/>
</dbReference>
<dbReference type="InterPro" id="IPR000727">
    <property type="entry name" value="T_SNARE_dom"/>
</dbReference>
<proteinExistence type="inferred from homology"/>
<dbReference type="PANTHER" id="PTHR32089">
    <property type="entry name" value="METHYL-ACCEPTING CHEMOTAXIS PROTEIN MCPB"/>
    <property type="match status" value="1"/>
</dbReference>
<evidence type="ECO:0000256" key="3">
    <source>
        <dbReference type="ARBA" id="ARBA00023224"/>
    </source>
</evidence>
<dbReference type="InterPro" id="IPR003660">
    <property type="entry name" value="HAMP_dom"/>
</dbReference>
<dbReference type="EMBL" id="QAYG01000001">
    <property type="protein sequence ID" value="PTW63481.1"/>
    <property type="molecule type" value="Genomic_DNA"/>
</dbReference>
<dbReference type="GO" id="GO:0006935">
    <property type="term" value="P:chemotaxis"/>
    <property type="evidence" value="ECO:0007669"/>
    <property type="project" value="InterPro"/>
</dbReference>
<evidence type="ECO:0000256" key="4">
    <source>
        <dbReference type="ARBA" id="ARBA00029447"/>
    </source>
</evidence>
<dbReference type="PROSITE" id="PS50885">
    <property type="entry name" value="HAMP"/>
    <property type="match status" value="1"/>
</dbReference>
<evidence type="ECO:0000259" key="10">
    <source>
        <dbReference type="PROSITE" id="PS50885"/>
    </source>
</evidence>
<dbReference type="SMART" id="SM00304">
    <property type="entry name" value="HAMP"/>
    <property type="match status" value="1"/>
</dbReference>
<evidence type="ECO:0000256" key="7">
    <source>
        <dbReference type="SAM" id="Phobius"/>
    </source>
</evidence>
<dbReference type="PRINTS" id="PR00260">
    <property type="entry name" value="CHEMTRNSDUCR"/>
</dbReference>
<dbReference type="Pfam" id="PF00015">
    <property type="entry name" value="MCPsignal"/>
    <property type="match status" value="1"/>
</dbReference>
<dbReference type="PANTHER" id="PTHR32089:SF112">
    <property type="entry name" value="LYSOZYME-LIKE PROTEIN-RELATED"/>
    <property type="match status" value="1"/>
</dbReference>
<keyword evidence="2" id="KW-1003">Cell membrane</keyword>
<dbReference type="GO" id="GO:0005886">
    <property type="term" value="C:plasma membrane"/>
    <property type="evidence" value="ECO:0007669"/>
    <property type="project" value="UniProtKB-SubCell"/>
</dbReference>
<keyword evidence="12" id="KW-1185">Reference proteome</keyword>
<evidence type="ECO:0000259" key="8">
    <source>
        <dbReference type="PROSITE" id="PS50111"/>
    </source>
</evidence>
<keyword evidence="2" id="KW-0997">Cell inner membrane</keyword>
<comment type="subcellular location">
    <subcellularLocation>
        <location evidence="1">Cell inner membrane</location>
        <topology evidence="1">Multi-pass membrane protein</topology>
    </subcellularLocation>
</comment>
<evidence type="ECO:0000313" key="12">
    <source>
        <dbReference type="Proteomes" id="UP000244081"/>
    </source>
</evidence>
<dbReference type="Proteomes" id="UP000244081">
    <property type="component" value="Unassembled WGS sequence"/>
</dbReference>
<evidence type="ECO:0000256" key="5">
    <source>
        <dbReference type="PROSITE-ProRule" id="PRU00284"/>
    </source>
</evidence>
<dbReference type="SUPFAM" id="SSF58104">
    <property type="entry name" value="Methyl-accepting chemotaxis protein (MCP) signaling domain"/>
    <property type="match status" value="1"/>
</dbReference>
<dbReference type="SUPFAM" id="SSF158472">
    <property type="entry name" value="HAMP domain-like"/>
    <property type="match status" value="1"/>
</dbReference>
<keyword evidence="7" id="KW-0472">Membrane</keyword>
<dbReference type="Gene3D" id="1.10.287.950">
    <property type="entry name" value="Methyl-accepting chemotaxis protein"/>
    <property type="match status" value="1"/>
</dbReference>
<dbReference type="RefSeq" id="WP_107988905.1">
    <property type="nucleotide sequence ID" value="NZ_QAYG01000001.1"/>
</dbReference>
<dbReference type="Pfam" id="PF00672">
    <property type="entry name" value="HAMP"/>
    <property type="match status" value="1"/>
</dbReference>
<comment type="similarity">
    <text evidence="4">Belongs to the methyl-accepting chemotaxis (MCP) protein family.</text>
</comment>
<evidence type="ECO:0000313" key="11">
    <source>
        <dbReference type="EMBL" id="PTW63481.1"/>
    </source>
</evidence>
<evidence type="ECO:0000256" key="1">
    <source>
        <dbReference type="ARBA" id="ARBA00004429"/>
    </source>
</evidence>
<name>A0A2T5VI93_9HYPH</name>
<comment type="caution">
    <text evidence="11">The sequence shown here is derived from an EMBL/GenBank/DDBJ whole genome shotgun (WGS) entry which is preliminary data.</text>
</comment>
<dbReference type="InterPro" id="IPR047347">
    <property type="entry name" value="YvaQ-like_sensor"/>
</dbReference>
<reference evidence="11 12" key="1">
    <citation type="submission" date="2018-04" db="EMBL/GenBank/DDBJ databases">
        <title>Genomic Encyclopedia of Archaeal and Bacterial Type Strains, Phase II (KMG-II): from individual species to whole genera.</title>
        <authorList>
            <person name="Goeker M."/>
        </authorList>
    </citation>
    <scope>NUCLEOTIDE SEQUENCE [LARGE SCALE GENOMIC DNA]</scope>
    <source>
        <strain evidence="11 12">DSM 23382</strain>
    </source>
</reference>
<evidence type="ECO:0000259" key="9">
    <source>
        <dbReference type="PROSITE" id="PS50192"/>
    </source>
</evidence>
<dbReference type="PROSITE" id="PS50192">
    <property type="entry name" value="T_SNARE"/>
    <property type="match status" value="1"/>
</dbReference>
<keyword evidence="3 5" id="KW-0807">Transducer</keyword>
<feature type="domain" description="T-SNARE coiled-coil homology" evidence="9">
    <location>
        <begin position="455"/>
        <end position="517"/>
    </location>
</feature>
<feature type="domain" description="Methyl-accepting transducer" evidence="8">
    <location>
        <begin position="296"/>
        <end position="525"/>
    </location>
</feature>
<feature type="domain" description="HAMP" evidence="10">
    <location>
        <begin position="209"/>
        <end position="262"/>
    </location>
</feature>
<keyword evidence="7" id="KW-1133">Transmembrane helix</keyword>
<accession>A0A2T5VI93</accession>
<organism evidence="11 12">
    <name type="scientific">Breoghania corrubedonensis</name>
    <dbReference type="NCBI Taxonomy" id="665038"/>
    <lineage>
        <taxon>Bacteria</taxon>
        <taxon>Pseudomonadati</taxon>
        <taxon>Pseudomonadota</taxon>
        <taxon>Alphaproteobacteria</taxon>
        <taxon>Hyphomicrobiales</taxon>
        <taxon>Stappiaceae</taxon>
        <taxon>Breoghania</taxon>
    </lineage>
</organism>
<dbReference type="Gene3D" id="1.10.8.500">
    <property type="entry name" value="HAMP domain in histidine kinase"/>
    <property type="match status" value="1"/>
</dbReference>
<dbReference type="CDD" id="cd06225">
    <property type="entry name" value="HAMP"/>
    <property type="match status" value="1"/>
</dbReference>
<feature type="transmembrane region" description="Helical" evidence="7">
    <location>
        <begin position="187"/>
        <end position="212"/>
    </location>
</feature>
<feature type="coiled-coil region" evidence="6">
    <location>
        <begin position="258"/>
        <end position="324"/>
    </location>
</feature>
<keyword evidence="6" id="KW-0175">Coiled coil</keyword>
<dbReference type="Pfam" id="PF12729">
    <property type="entry name" value="4HB_MCP_1"/>
    <property type="match status" value="1"/>
</dbReference>
<dbReference type="InterPro" id="IPR004090">
    <property type="entry name" value="Chemotax_Me-accpt_rcpt"/>
</dbReference>
<dbReference type="InterPro" id="IPR024478">
    <property type="entry name" value="HlyB_4HB_MCP"/>
</dbReference>
<gene>
    <name evidence="11" type="ORF">C8N35_1011535</name>
</gene>
<protein>
    <submittedName>
        <fullName evidence="11">Methyl-accepting chemotaxis sensory transducer</fullName>
    </submittedName>
</protein>
<dbReference type="GO" id="GO:0004888">
    <property type="term" value="F:transmembrane signaling receptor activity"/>
    <property type="evidence" value="ECO:0007669"/>
    <property type="project" value="InterPro"/>
</dbReference>
<dbReference type="GO" id="GO:0007165">
    <property type="term" value="P:signal transduction"/>
    <property type="evidence" value="ECO:0007669"/>
    <property type="project" value="UniProtKB-KW"/>
</dbReference>
<dbReference type="CDD" id="cd19411">
    <property type="entry name" value="MCP2201-like_sensor"/>
    <property type="match status" value="1"/>
</dbReference>